<name>A0AA40FJR1_9HYME</name>
<accession>A0AA40FJR1</accession>
<dbReference type="Proteomes" id="UP001177670">
    <property type="component" value="Unassembled WGS sequence"/>
</dbReference>
<evidence type="ECO:0000313" key="2">
    <source>
        <dbReference type="Proteomes" id="UP001177670"/>
    </source>
</evidence>
<dbReference type="EMBL" id="JAHYIQ010000031">
    <property type="protein sequence ID" value="KAK1120386.1"/>
    <property type="molecule type" value="Genomic_DNA"/>
</dbReference>
<organism evidence="1 2">
    <name type="scientific">Melipona bicolor</name>
    <dbReference type="NCBI Taxonomy" id="60889"/>
    <lineage>
        <taxon>Eukaryota</taxon>
        <taxon>Metazoa</taxon>
        <taxon>Ecdysozoa</taxon>
        <taxon>Arthropoda</taxon>
        <taxon>Hexapoda</taxon>
        <taxon>Insecta</taxon>
        <taxon>Pterygota</taxon>
        <taxon>Neoptera</taxon>
        <taxon>Endopterygota</taxon>
        <taxon>Hymenoptera</taxon>
        <taxon>Apocrita</taxon>
        <taxon>Aculeata</taxon>
        <taxon>Apoidea</taxon>
        <taxon>Anthophila</taxon>
        <taxon>Apidae</taxon>
        <taxon>Melipona</taxon>
    </lineage>
</organism>
<gene>
    <name evidence="1" type="ORF">K0M31_012367</name>
</gene>
<keyword evidence="2" id="KW-1185">Reference proteome</keyword>
<sequence>MKQWIIENLIFIIDGILLVVDRRHDPGKDISCTNKLFLKKNRYLDEKTCSYRIFVALEPPKTNYRKDCTYTYSRMTLIVIAINTIRRQRFLDNVRYYRIIIFQRVFNKKNIFI</sequence>
<proteinExistence type="predicted"/>
<comment type="caution">
    <text evidence="1">The sequence shown here is derived from an EMBL/GenBank/DDBJ whole genome shotgun (WGS) entry which is preliminary data.</text>
</comment>
<protein>
    <submittedName>
        <fullName evidence="1">Uncharacterized protein</fullName>
    </submittedName>
</protein>
<evidence type="ECO:0000313" key="1">
    <source>
        <dbReference type="EMBL" id="KAK1120386.1"/>
    </source>
</evidence>
<reference evidence="1" key="1">
    <citation type="submission" date="2021-10" db="EMBL/GenBank/DDBJ databases">
        <title>Melipona bicolor Genome sequencing and assembly.</title>
        <authorList>
            <person name="Araujo N.S."/>
            <person name="Arias M.C."/>
        </authorList>
    </citation>
    <scope>NUCLEOTIDE SEQUENCE</scope>
    <source>
        <strain evidence="1">USP_2M_L1-L4_2017</strain>
        <tissue evidence="1">Whole body</tissue>
    </source>
</reference>
<dbReference type="AlphaFoldDB" id="A0AA40FJR1"/>